<proteinExistence type="predicted"/>
<comment type="caution">
    <text evidence="1">The sequence shown here is derived from an EMBL/GenBank/DDBJ whole genome shotgun (WGS) entry which is preliminary data.</text>
</comment>
<dbReference type="EMBL" id="JAEFCI010007790">
    <property type="protein sequence ID" value="KAG5458863.1"/>
    <property type="molecule type" value="Genomic_DNA"/>
</dbReference>
<sequence length="117" mass="12859">MPLPLPPTSAPYKQQGNFTHRYRISFTQPQFDTSPISSAEIQHMLSASFPPTAWFPLFHIPRSSVLSQRTAAPGRTGGGGSSVPPQKNEFFFLGLPGLFFPFPQSGVTGFKNSARLY</sequence>
<organism evidence="1 2">
    <name type="scientific">Olpidium bornovanus</name>
    <dbReference type="NCBI Taxonomy" id="278681"/>
    <lineage>
        <taxon>Eukaryota</taxon>
        <taxon>Fungi</taxon>
        <taxon>Fungi incertae sedis</taxon>
        <taxon>Olpidiomycota</taxon>
        <taxon>Olpidiomycotina</taxon>
        <taxon>Olpidiomycetes</taxon>
        <taxon>Olpidiales</taxon>
        <taxon>Olpidiaceae</taxon>
        <taxon>Olpidium</taxon>
    </lineage>
</organism>
<accession>A0A8H7ZSM5</accession>
<protein>
    <submittedName>
        <fullName evidence="1">Uncharacterized protein</fullName>
    </submittedName>
</protein>
<dbReference type="AlphaFoldDB" id="A0A8H7ZSM5"/>
<dbReference type="Proteomes" id="UP000673691">
    <property type="component" value="Unassembled WGS sequence"/>
</dbReference>
<name>A0A8H7ZSM5_9FUNG</name>
<evidence type="ECO:0000313" key="1">
    <source>
        <dbReference type="EMBL" id="KAG5458863.1"/>
    </source>
</evidence>
<evidence type="ECO:0000313" key="2">
    <source>
        <dbReference type="Proteomes" id="UP000673691"/>
    </source>
</evidence>
<keyword evidence="2" id="KW-1185">Reference proteome</keyword>
<gene>
    <name evidence="1" type="ORF">BJ554DRAFT_835</name>
</gene>
<reference evidence="1 2" key="1">
    <citation type="journal article" name="Sci. Rep.">
        <title>Genome-scale phylogenetic analyses confirm Olpidium as the closest living zoosporic fungus to the non-flagellated, terrestrial fungi.</title>
        <authorList>
            <person name="Chang Y."/>
            <person name="Rochon D."/>
            <person name="Sekimoto S."/>
            <person name="Wang Y."/>
            <person name="Chovatia M."/>
            <person name="Sandor L."/>
            <person name="Salamov A."/>
            <person name="Grigoriev I.V."/>
            <person name="Stajich J.E."/>
            <person name="Spatafora J.W."/>
        </authorList>
    </citation>
    <scope>NUCLEOTIDE SEQUENCE [LARGE SCALE GENOMIC DNA]</scope>
    <source>
        <strain evidence="1">S191</strain>
    </source>
</reference>